<dbReference type="RefSeq" id="XP_041556267.1">
    <property type="nucleotide sequence ID" value="XM_041703598.1"/>
</dbReference>
<dbReference type="GO" id="GO:0004674">
    <property type="term" value="F:protein serine/threonine kinase activity"/>
    <property type="evidence" value="ECO:0007669"/>
    <property type="project" value="TreeGrafter"/>
</dbReference>
<organism evidence="4 5">
    <name type="scientific">Aspergillus puulaauensis</name>
    <dbReference type="NCBI Taxonomy" id="1220207"/>
    <lineage>
        <taxon>Eukaryota</taxon>
        <taxon>Fungi</taxon>
        <taxon>Dikarya</taxon>
        <taxon>Ascomycota</taxon>
        <taxon>Pezizomycotina</taxon>
        <taxon>Eurotiomycetes</taxon>
        <taxon>Eurotiomycetidae</taxon>
        <taxon>Eurotiales</taxon>
        <taxon>Aspergillaceae</taxon>
        <taxon>Aspergillus</taxon>
    </lineage>
</organism>
<dbReference type="SUPFAM" id="SSF56112">
    <property type="entry name" value="Protein kinase-like (PK-like)"/>
    <property type="match status" value="1"/>
</dbReference>
<accession>A0A7R7XN90</accession>
<dbReference type="Gene3D" id="1.10.510.10">
    <property type="entry name" value="Transferase(Phosphotransferase) domain 1"/>
    <property type="match status" value="1"/>
</dbReference>
<feature type="region of interest" description="Disordered" evidence="1">
    <location>
        <begin position="401"/>
        <end position="428"/>
    </location>
</feature>
<dbReference type="InterPro" id="IPR011009">
    <property type="entry name" value="Kinase-like_dom_sf"/>
</dbReference>
<feature type="compositionally biased region" description="Polar residues" evidence="1">
    <location>
        <begin position="405"/>
        <end position="417"/>
    </location>
</feature>
<evidence type="ECO:0000259" key="3">
    <source>
        <dbReference type="PROSITE" id="PS50011"/>
    </source>
</evidence>
<dbReference type="PANTHER" id="PTHR24359">
    <property type="entry name" value="SERINE/THREONINE-PROTEIN KINASE SBK1"/>
    <property type="match status" value="1"/>
</dbReference>
<reference evidence="4" key="2">
    <citation type="submission" date="2021-02" db="EMBL/GenBank/DDBJ databases">
        <title>Aspergillus puulaauensis MK2 genome sequence.</title>
        <authorList>
            <person name="Futagami T."/>
            <person name="Mori K."/>
            <person name="Kadooka C."/>
            <person name="Tanaka T."/>
        </authorList>
    </citation>
    <scope>NUCLEOTIDE SEQUENCE</scope>
    <source>
        <strain evidence="4">MK2</strain>
    </source>
</reference>
<evidence type="ECO:0000256" key="1">
    <source>
        <dbReference type="SAM" id="MobiDB-lite"/>
    </source>
</evidence>
<gene>
    <name evidence="4" type="ORF">APUU_40517A</name>
</gene>
<feature type="chain" id="PRO_5031387066" description="Protein kinase domain-containing protein" evidence="2">
    <location>
        <begin position="21"/>
        <end position="587"/>
    </location>
</feature>
<dbReference type="PROSITE" id="PS50011">
    <property type="entry name" value="PROTEIN_KINASE_DOM"/>
    <property type="match status" value="1"/>
</dbReference>
<dbReference type="SMART" id="SM00220">
    <property type="entry name" value="S_TKc"/>
    <property type="match status" value="1"/>
</dbReference>
<dbReference type="OrthoDB" id="1046782at2759"/>
<proteinExistence type="predicted"/>
<evidence type="ECO:0000313" key="5">
    <source>
        <dbReference type="Proteomes" id="UP000654913"/>
    </source>
</evidence>
<keyword evidence="5" id="KW-1185">Reference proteome</keyword>
<dbReference type="InterPro" id="IPR000719">
    <property type="entry name" value="Prot_kinase_dom"/>
</dbReference>
<reference evidence="4" key="1">
    <citation type="submission" date="2021-01" db="EMBL/GenBank/DDBJ databases">
        <authorList>
            <consortium name="Aspergillus puulaauensis MK2 genome sequencing consortium"/>
            <person name="Kazuki M."/>
            <person name="Futagami T."/>
        </authorList>
    </citation>
    <scope>NUCLEOTIDE SEQUENCE</scope>
    <source>
        <strain evidence="4">MK2</strain>
    </source>
</reference>
<sequence>MNFLLDLLACLVRLIRWSFGLFRAPHSENVPQPDPPSSPSSTSPPLLREKSSLILTPDFDSSSGTALQNLQQGLKKYRLESCVDRHLEFVAGPIVQRLVEDNIEAILEERSLGDVEHISSHCQLISKHATRLFAIFVELKREECIIPLLREGIHDDNLPFQRVQTPTQHTMALVTRQGTNVHALRGWDNEAINILDKKQYRFLSPIFRRGEHYKLDDLHILPFLDHEADHEGKAHAEGGYGQVFRACIHPDNHEFEDSSVRPRRGLFVAVKLLFHNDDFEPERNVYRALGHLSHDHLIDLLFTYKIKNRYHLVFPWADGSLKDYWEKYPEPVFTHQTLLWSVEQMKGIVSGLAYFHEFTNPEHGQTRFGRHGDIKAQNILWFRHANILKIADLGLARVHGRHSRSNVPPSTVVASPTYSPPEHQRGHPVSRRWDIWSLGCLYLEFVTYLILGNDAIVEFSSQRKGPTEIRELTSDVFYSEDAQEVNPGVIVWVAHLRHSQRCSRAMHDLLDLVMDEMLVVDPDARSSSRQIYKKMEKLIKRVEEEKKYLIKPKPLALGHSRRLPRMFESLLQPQPLSAAPRSHTWNL</sequence>
<feature type="domain" description="Protein kinase" evidence="3">
    <location>
        <begin position="229"/>
        <end position="539"/>
    </location>
</feature>
<evidence type="ECO:0000313" key="4">
    <source>
        <dbReference type="EMBL" id="BCS24073.1"/>
    </source>
</evidence>
<protein>
    <recommendedName>
        <fullName evidence="3">Protein kinase domain-containing protein</fullName>
    </recommendedName>
</protein>
<dbReference type="PANTHER" id="PTHR24359:SF1">
    <property type="entry name" value="INHIBITOR OF NUCLEAR FACTOR KAPPA-B KINASE EPSILON SUBUNIT HOMOLOG 1-RELATED"/>
    <property type="match status" value="1"/>
</dbReference>
<dbReference type="GO" id="GO:0005524">
    <property type="term" value="F:ATP binding"/>
    <property type="evidence" value="ECO:0007669"/>
    <property type="project" value="InterPro"/>
</dbReference>
<evidence type="ECO:0000256" key="2">
    <source>
        <dbReference type="SAM" id="SignalP"/>
    </source>
</evidence>
<dbReference type="Proteomes" id="UP000654913">
    <property type="component" value="Chromosome 4"/>
</dbReference>
<dbReference type="AlphaFoldDB" id="A0A7R7XN90"/>
<keyword evidence="2" id="KW-0732">Signal</keyword>
<dbReference type="EMBL" id="AP024446">
    <property type="protein sequence ID" value="BCS24073.1"/>
    <property type="molecule type" value="Genomic_DNA"/>
</dbReference>
<feature type="signal peptide" evidence="2">
    <location>
        <begin position="1"/>
        <end position="20"/>
    </location>
</feature>
<dbReference type="KEGG" id="apuu:APUU_40517A"/>
<name>A0A7R7XN90_9EURO</name>
<dbReference type="Pfam" id="PF00069">
    <property type="entry name" value="Pkinase"/>
    <property type="match status" value="1"/>
</dbReference>
<dbReference type="GeneID" id="64974078"/>